<protein>
    <submittedName>
        <fullName evidence="3">Related to CUE3 Meiotic induced gene, protein has a CUE domain that binds ubiquitin</fullName>
    </submittedName>
</protein>
<organism evidence="3 4">
    <name type="scientific">Cephalotrichum gorgonifer</name>
    <dbReference type="NCBI Taxonomy" id="2041049"/>
    <lineage>
        <taxon>Eukaryota</taxon>
        <taxon>Fungi</taxon>
        <taxon>Dikarya</taxon>
        <taxon>Ascomycota</taxon>
        <taxon>Pezizomycotina</taxon>
        <taxon>Sordariomycetes</taxon>
        <taxon>Hypocreomycetidae</taxon>
        <taxon>Microascales</taxon>
        <taxon>Microascaceae</taxon>
        <taxon>Cephalotrichum</taxon>
    </lineage>
</organism>
<dbReference type="SMART" id="SM00546">
    <property type="entry name" value="CUE"/>
    <property type="match status" value="1"/>
</dbReference>
<dbReference type="Pfam" id="PF02845">
    <property type="entry name" value="CUE"/>
    <property type="match status" value="1"/>
</dbReference>
<dbReference type="PANTHER" id="PTHR21494:SF0">
    <property type="entry name" value="ACTIVATING SIGNAL COINTEGRATOR 1 COMPLEX SUBUNIT 2"/>
    <property type="match status" value="1"/>
</dbReference>
<dbReference type="SUPFAM" id="SSF46934">
    <property type="entry name" value="UBA-like"/>
    <property type="match status" value="1"/>
</dbReference>
<dbReference type="EMBL" id="ONZQ02000002">
    <property type="protein sequence ID" value="SPN99206.1"/>
    <property type="molecule type" value="Genomic_DNA"/>
</dbReference>
<reference evidence="3" key="1">
    <citation type="submission" date="2018-03" db="EMBL/GenBank/DDBJ databases">
        <authorList>
            <person name="Guldener U."/>
        </authorList>
    </citation>
    <scope>NUCLEOTIDE SEQUENCE</scope>
</reference>
<dbReference type="InterPro" id="IPR009060">
    <property type="entry name" value="UBA-like_sf"/>
</dbReference>
<evidence type="ECO:0000313" key="4">
    <source>
        <dbReference type="Proteomes" id="UP001187682"/>
    </source>
</evidence>
<feature type="region of interest" description="Disordered" evidence="1">
    <location>
        <begin position="572"/>
        <end position="667"/>
    </location>
</feature>
<accession>A0AAE8MTE7</accession>
<feature type="compositionally biased region" description="Basic residues" evidence="1">
    <location>
        <begin position="299"/>
        <end position="309"/>
    </location>
</feature>
<dbReference type="InterPro" id="IPR052586">
    <property type="entry name" value="ASCC2"/>
</dbReference>
<dbReference type="AlphaFoldDB" id="A0AAE8MTE7"/>
<dbReference type="PROSITE" id="PS51140">
    <property type="entry name" value="CUE"/>
    <property type="match status" value="1"/>
</dbReference>
<feature type="compositionally biased region" description="Basic residues" evidence="1">
    <location>
        <begin position="636"/>
        <end position="660"/>
    </location>
</feature>
<feature type="region of interest" description="Disordered" evidence="1">
    <location>
        <begin position="295"/>
        <end position="322"/>
    </location>
</feature>
<dbReference type="InterPro" id="IPR003892">
    <property type="entry name" value="CUE"/>
</dbReference>
<dbReference type="Proteomes" id="UP001187682">
    <property type="component" value="Unassembled WGS sequence"/>
</dbReference>
<evidence type="ECO:0000259" key="2">
    <source>
        <dbReference type="PROSITE" id="PS51140"/>
    </source>
</evidence>
<keyword evidence="4" id="KW-1185">Reference proteome</keyword>
<dbReference type="Gene3D" id="1.10.8.10">
    <property type="entry name" value="DNA helicase RuvA subunit, C-terminal domain"/>
    <property type="match status" value="1"/>
</dbReference>
<dbReference type="InterPro" id="IPR041800">
    <property type="entry name" value="ASCC2_CUE"/>
</dbReference>
<feature type="compositionally biased region" description="Gly residues" evidence="1">
    <location>
        <begin position="605"/>
        <end position="624"/>
    </location>
</feature>
<feature type="compositionally biased region" description="Basic and acidic residues" evidence="1">
    <location>
        <begin position="585"/>
        <end position="598"/>
    </location>
</feature>
<gene>
    <name evidence="3" type="ORF">DNG_02243</name>
</gene>
<comment type="caution">
    <text evidence="3">The sequence shown here is derived from an EMBL/GenBank/DDBJ whole genome shotgun (WGS) entry which is preliminary data.</text>
</comment>
<feature type="region of interest" description="Disordered" evidence="1">
    <location>
        <begin position="382"/>
        <end position="412"/>
    </location>
</feature>
<evidence type="ECO:0000256" key="1">
    <source>
        <dbReference type="SAM" id="MobiDB-lite"/>
    </source>
</evidence>
<feature type="domain" description="CUE" evidence="2">
    <location>
        <begin position="333"/>
        <end position="376"/>
    </location>
</feature>
<evidence type="ECO:0000313" key="3">
    <source>
        <dbReference type="EMBL" id="SPN99206.1"/>
    </source>
</evidence>
<proteinExistence type="predicted"/>
<dbReference type="GO" id="GO:0043130">
    <property type="term" value="F:ubiquitin binding"/>
    <property type="evidence" value="ECO:0007669"/>
    <property type="project" value="InterPro"/>
</dbReference>
<dbReference type="CDD" id="cd14364">
    <property type="entry name" value="CUE_ASCC2"/>
    <property type="match status" value="1"/>
</dbReference>
<name>A0AAE8MTE7_9PEZI</name>
<sequence>MPLPTFAPFPIRAWRESLPSEDWTAGLVAWSTLAQAYLALSPAELQSQISEDSSAVDFLLTFAEEVARDGPAILGSAPASRSLLASALQLSASILEIPSSPLLKWTFLADLSRVYGKKLAAPVMATVAGKKGFESELLNVKRSLTRRLEEGVHGDVRSIDADLARLNHLIHVSPDVAATFLAGSDFFDALVSAYRLMNPPLRKVIVATTYLCLVGLTDGGAPRFAMLSDKLFELKAAADAHRAGPLRETDSLVVDLVSSTPVLKQTMNKAEGAGVATGTLKGRITALEAYRRAGSSGGRSRKMLRKRPEKGKSVVVASGGGAGVAGPTEMNVHVMSQITGIQDLFPDLGAGFIARCLDEYGEDTEAVVAHLLEGSLPPHLAEADRSEELSEYPPNRTMDMAPRPTPPLAASPLPERRNIHDDDELDRLAVSTSALRFGKRPQKTADELLSDKASAPKKSAIYSALLAFDEDDDERDDTYDADDVGGAVDAADEVDRESVEEALYRAYQDNAAVFRRGFAGPEREKLKVETGMADEAVEGWAVMLERSAHLRQRLENKYTSFSGAQVQLASSRWKEPAAGEEGGEGADRAGGHASDRGKGGRMRGGRGGGRGRGGGAAGGAGSAAGGESTEATEAARRRKEAAKGSRANHNRRDQRAKKMARGGGLPG</sequence>
<dbReference type="PANTHER" id="PTHR21494">
    <property type="entry name" value="ACTIVATING SIGNAL COINTEGRATOR 1 COMPLEX SUBUNIT 2 ASC-1 COMPLEX SUBUNIT P100"/>
    <property type="match status" value="1"/>
</dbReference>